<organism evidence="4">
    <name type="scientific">Clastoptera arizonana</name>
    <name type="common">Arizona spittle bug</name>
    <dbReference type="NCBI Taxonomy" id="38151"/>
    <lineage>
        <taxon>Eukaryota</taxon>
        <taxon>Metazoa</taxon>
        <taxon>Ecdysozoa</taxon>
        <taxon>Arthropoda</taxon>
        <taxon>Hexapoda</taxon>
        <taxon>Insecta</taxon>
        <taxon>Pterygota</taxon>
        <taxon>Neoptera</taxon>
        <taxon>Paraneoptera</taxon>
        <taxon>Hemiptera</taxon>
        <taxon>Auchenorrhyncha</taxon>
        <taxon>Cercopoidea</taxon>
        <taxon>Clastopteridae</taxon>
        <taxon>Clastoptera</taxon>
    </lineage>
</organism>
<evidence type="ECO:0000256" key="1">
    <source>
        <dbReference type="SAM" id="Coils"/>
    </source>
</evidence>
<dbReference type="PROSITE" id="PS51391">
    <property type="entry name" value="CID"/>
    <property type="match status" value="1"/>
</dbReference>
<dbReference type="SMART" id="SM00582">
    <property type="entry name" value="RPR"/>
    <property type="match status" value="1"/>
</dbReference>
<reference evidence="4" key="1">
    <citation type="submission" date="2015-12" db="EMBL/GenBank/DDBJ databases">
        <title>De novo transcriptome assembly of four potential Pierce s Disease insect vectors from Arizona vineyards.</title>
        <authorList>
            <person name="Tassone E.E."/>
        </authorList>
    </citation>
    <scope>NUCLEOTIDE SEQUENCE</scope>
</reference>
<dbReference type="Gene3D" id="6.10.250.2560">
    <property type="match status" value="1"/>
</dbReference>
<dbReference type="InterPro" id="IPR032337">
    <property type="entry name" value="RPRD1A/B_C"/>
</dbReference>
<accession>A0A1B6CGB5</accession>
<evidence type="ECO:0000259" key="3">
    <source>
        <dbReference type="PROSITE" id="PS51391"/>
    </source>
</evidence>
<dbReference type="PANTHER" id="PTHR12460:SF0">
    <property type="entry name" value="CID DOMAIN-CONTAINING PROTEIN-RELATED"/>
    <property type="match status" value="1"/>
</dbReference>
<dbReference type="Pfam" id="PF04818">
    <property type="entry name" value="CID"/>
    <property type="match status" value="1"/>
</dbReference>
<dbReference type="GO" id="GO:0031124">
    <property type="term" value="P:mRNA 3'-end processing"/>
    <property type="evidence" value="ECO:0007669"/>
    <property type="project" value="TreeGrafter"/>
</dbReference>
<name>A0A1B6CGB5_9HEMI</name>
<evidence type="ECO:0000313" key="5">
    <source>
        <dbReference type="EMBL" id="JAS23216.1"/>
    </source>
</evidence>
<proteinExistence type="predicted"/>
<dbReference type="InterPro" id="IPR006569">
    <property type="entry name" value="CID_dom"/>
</dbReference>
<gene>
    <name evidence="5" type="ORF">g.39072</name>
    <name evidence="4" type="ORF">g.39073</name>
</gene>
<dbReference type="PANTHER" id="PTHR12460">
    <property type="entry name" value="CYCLIN-DEPENDENT KINASE INHIBITOR-RELATED PROTEIN"/>
    <property type="match status" value="1"/>
</dbReference>
<evidence type="ECO:0000313" key="4">
    <source>
        <dbReference type="EMBL" id="JAS12537.1"/>
    </source>
</evidence>
<dbReference type="GO" id="GO:0000993">
    <property type="term" value="F:RNA polymerase II complex binding"/>
    <property type="evidence" value="ECO:0007669"/>
    <property type="project" value="TreeGrafter"/>
</dbReference>
<feature type="domain" description="CID" evidence="3">
    <location>
        <begin position="1"/>
        <end position="134"/>
    </location>
</feature>
<dbReference type="EMBL" id="GEDC01014082">
    <property type="protein sequence ID" value="JAS23216.1"/>
    <property type="molecule type" value="Transcribed_RNA"/>
</dbReference>
<protein>
    <recommendedName>
        <fullName evidence="3">CID domain-containing protein</fullName>
    </recommendedName>
</protein>
<feature type="coiled-coil region" evidence="1">
    <location>
        <begin position="266"/>
        <end position="300"/>
    </location>
</feature>
<feature type="region of interest" description="Disordered" evidence="2">
    <location>
        <begin position="131"/>
        <end position="155"/>
    </location>
</feature>
<sequence>MAGFTESALSKKLNDLNASQQSIQTLSLWLIHHRKHYAPIVKMWSSEIAKGDEGRQLTLMYLANDVIQNSRKKGPEFNKEFAGVLREAFHVIGGPKLSDKTRKCISRLLQVWEERNVYDKKLVEGFTKAFEHVRDHSPPPRKKSKSSPKEKKNQQVVEVDGMKEVHVTLSPQAAVGDPPEPEELIKALLELENSASSDAAIREKISSLPPEVSETKLLTKIEDKVAADRLGVQVNDAVQLLTEYNTRLFNEMEDRKKVTQMLHDFIQAQRELLSQAQARLEEYEKKLISVKQVRKEMRSHIRNLPDLTQLPDVTGGLAPLPSAGDLFRLA</sequence>
<dbReference type="AlphaFoldDB" id="A0A1B6CGB5"/>
<dbReference type="Pfam" id="PF16566">
    <property type="entry name" value="CREPT"/>
    <property type="match status" value="1"/>
</dbReference>
<evidence type="ECO:0000256" key="2">
    <source>
        <dbReference type="SAM" id="MobiDB-lite"/>
    </source>
</evidence>
<dbReference type="InterPro" id="IPR008942">
    <property type="entry name" value="ENTH_VHS"/>
</dbReference>
<dbReference type="Gene3D" id="1.25.40.90">
    <property type="match status" value="1"/>
</dbReference>
<dbReference type="EMBL" id="GEDC01024761">
    <property type="protein sequence ID" value="JAS12537.1"/>
    <property type="molecule type" value="Transcribed_RNA"/>
</dbReference>
<dbReference type="SUPFAM" id="SSF48464">
    <property type="entry name" value="ENTH/VHS domain"/>
    <property type="match status" value="1"/>
</dbReference>
<keyword evidence="1" id="KW-0175">Coiled coil</keyword>